<accession>A0A6P8BGD6</accession>
<dbReference type="Gene3D" id="2.60.40.10">
    <property type="entry name" value="Immunoglobulins"/>
    <property type="match status" value="1"/>
</dbReference>
<dbReference type="InterPro" id="IPR013783">
    <property type="entry name" value="Ig-like_fold"/>
</dbReference>
<keyword evidence="7" id="KW-1185">Reference proteome</keyword>
<feature type="compositionally biased region" description="Low complexity" evidence="4">
    <location>
        <begin position="462"/>
        <end position="482"/>
    </location>
</feature>
<feature type="domain" description="Chitin-binding type-1" evidence="6">
    <location>
        <begin position="289"/>
        <end position="334"/>
    </location>
</feature>
<comment type="caution">
    <text evidence="3">Lacks conserved residue(s) required for the propagation of feature annotation.</text>
</comment>
<evidence type="ECO:0000256" key="5">
    <source>
        <dbReference type="SAM" id="SignalP"/>
    </source>
</evidence>
<dbReference type="InterPro" id="IPR011043">
    <property type="entry name" value="Gal_Oxase/kelch_b-propeller"/>
</dbReference>
<dbReference type="GeneID" id="41957243"/>
<feature type="chain" id="PRO_5028021619" description="Chitin-binding type-1 domain-containing protein" evidence="5">
    <location>
        <begin position="18"/>
        <end position="1075"/>
    </location>
</feature>
<feature type="domain" description="Chitin-binding type-1" evidence="6">
    <location>
        <begin position="97"/>
        <end position="142"/>
    </location>
</feature>
<dbReference type="CDD" id="cd02851">
    <property type="entry name" value="E_set_GO_C"/>
    <property type="match status" value="1"/>
</dbReference>
<dbReference type="PROSITE" id="PS50941">
    <property type="entry name" value="CHIT_BIND_I_2"/>
    <property type="match status" value="5"/>
</dbReference>
<gene>
    <name evidence="8" type="ORF">PgNI_02264</name>
</gene>
<dbReference type="KEGG" id="pgri:PgNI_02264"/>
<evidence type="ECO:0000256" key="4">
    <source>
        <dbReference type="SAM" id="MobiDB-lite"/>
    </source>
</evidence>
<feature type="region of interest" description="Disordered" evidence="4">
    <location>
        <begin position="234"/>
        <end position="285"/>
    </location>
</feature>
<feature type="region of interest" description="Disordered" evidence="4">
    <location>
        <begin position="367"/>
        <end position="391"/>
    </location>
</feature>
<feature type="domain" description="Chitin-binding type-1" evidence="6">
    <location>
        <begin position="488"/>
        <end position="533"/>
    </location>
</feature>
<dbReference type="InterPro" id="IPR009880">
    <property type="entry name" value="Glyoxal_oxidase_N"/>
</dbReference>
<evidence type="ECO:0000256" key="2">
    <source>
        <dbReference type="ARBA" id="ARBA00022729"/>
    </source>
</evidence>
<evidence type="ECO:0000256" key="1">
    <source>
        <dbReference type="ARBA" id="ARBA00022669"/>
    </source>
</evidence>
<feature type="domain" description="Chitin-binding type-1" evidence="6">
    <location>
        <begin position="180"/>
        <end position="225"/>
    </location>
</feature>
<keyword evidence="3" id="KW-1015">Disulfide bond</keyword>
<dbReference type="OrthoDB" id="2019572at2759"/>
<dbReference type="SUPFAM" id="SSF81296">
    <property type="entry name" value="E set domains"/>
    <property type="match status" value="1"/>
</dbReference>
<feature type="compositionally biased region" description="Low complexity" evidence="4">
    <location>
        <begin position="148"/>
        <end position="171"/>
    </location>
</feature>
<dbReference type="SUPFAM" id="SSF57016">
    <property type="entry name" value="Plant lectins/antimicrobial peptides"/>
    <property type="match status" value="5"/>
</dbReference>
<dbReference type="AlphaFoldDB" id="A0A6P8BGD6"/>
<dbReference type="Gene3D" id="3.30.60.10">
    <property type="entry name" value="Endochitinase-like"/>
    <property type="match status" value="5"/>
</dbReference>
<feature type="region of interest" description="Disordered" evidence="4">
    <location>
        <begin position="462"/>
        <end position="484"/>
    </location>
</feature>
<dbReference type="GO" id="GO:0008061">
    <property type="term" value="F:chitin binding"/>
    <property type="evidence" value="ECO:0007669"/>
    <property type="project" value="UniProtKB-UniRule"/>
</dbReference>
<reference evidence="8" key="2">
    <citation type="submission" date="2019-10" db="EMBL/GenBank/DDBJ databases">
        <authorList>
            <consortium name="NCBI Genome Project"/>
        </authorList>
    </citation>
    <scope>NUCLEOTIDE SEQUENCE</scope>
    <source>
        <strain evidence="8">NI907</strain>
    </source>
</reference>
<proteinExistence type="predicted"/>
<feature type="disulfide bond" evidence="3">
    <location>
        <begin position="416"/>
        <end position="430"/>
    </location>
</feature>
<dbReference type="Pfam" id="PF00187">
    <property type="entry name" value="Chitin_bind_1"/>
    <property type="match status" value="5"/>
</dbReference>
<name>A0A6P8BGD6_PYRGI</name>
<dbReference type="InterPro" id="IPR036861">
    <property type="entry name" value="Endochitinase-like_sf"/>
</dbReference>
<dbReference type="Pfam" id="PF09118">
    <property type="entry name" value="GO-like_E_set"/>
    <property type="match status" value="1"/>
</dbReference>
<reference evidence="8" key="1">
    <citation type="journal article" date="2019" name="Mol. Biol. Evol.">
        <title>Blast fungal genomes show frequent chromosomal changes, gene gains and losses, and effector gene turnover.</title>
        <authorList>
            <person name="Gomez Luciano L.B."/>
            <person name="Jason Tsai I."/>
            <person name="Chuma I."/>
            <person name="Tosa Y."/>
            <person name="Chen Y.H."/>
            <person name="Li J.Y."/>
            <person name="Li M.Y."/>
            <person name="Jade Lu M.Y."/>
            <person name="Nakayashiki H."/>
            <person name="Li W.H."/>
        </authorList>
    </citation>
    <scope>NUCLEOTIDE SEQUENCE</scope>
    <source>
        <strain evidence="8">NI907</strain>
    </source>
</reference>
<dbReference type="SMART" id="SM00270">
    <property type="entry name" value="ChtBD1"/>
    <property type="match status" value="5"/>
</dbReference>
<feature type="compositionally biased region" description="Polar residues" evidence="4">
    <location>
        <begin position="274"/>
        <end position="285"/>
    </location>
</feature>
<dbReference type="PANTHER" id="PTHR32208">
    <property type="entry name" value="SECRETED PROTEIN-RELATED"/>
    <property type="match status" value="1"/>
</dbReference>
<feature type="signal peptide" evidence="5">
    <location>
        <begin position="1"/>
        <end position="17"/>
    </location>
</feature>
<dbReference type="InterPro" id="IPR015202">
    <property type="entry name" value="GO-like_E_set"/>
</dbReference>
<dbReference type="Proteomes" id="UP000515153">
    <property type="component" value="Unplaced"/>
</dbReference>
<dbReference type="SUPFAM" id="SSF50965">
    <property type="entry name" value="Galactose oxidase, central domain"/>
    <property type="match status" value="1"/>
</dbReference>
<organism evidence="7 8">
    <name type="scientific">Pyricularia grisea</name>
    <name type="common">Crabgrass-specific blast fungus</name>
    <name type="synonym">Magnaporthe grisea</name>
    <dbReference type="NCBI Taxonomy" id="148305"/>
    <lineage>
        <taxon>Eukaryota</taxon>
        <taxon>Fungi</taxon>
        <taxon>Dikarya</taxon>
        <taxon>Ascomycota</taxon>
        <taxon>Pezizomycotina</taxon>
        <taxon>Sordariomycetes</taxon>
        <taxon>Sordariomycetidae</taxon>
        <taxon>Magnaporthales</taxon>
        <taxon>Pyriculariaceae</taxon>
        <taxon>Pyricularia</taxon>
    </lineage>
</organism>
<dbReference type="InterPro" id="IPR001002">
    <property type="entry name" value="Chitin-bd_1"/>
</dbReference>
<dbReference type="Gene3D" id="2.130.10.80">
    <property type="entry name" value="Galactose oxidase/kelch, beta-propeller"/>
    <property type="match status" value="1"/>
</dbReference>
<keyword evidence="2 5" id="KW-0732">Signal</keyword>
<feature type="compositionally biased region" description="Low complexity" evidence="4">
    <location>
        <begin position="234"/>
        <end position="273"/>
    </location>
</feature>
<feature type="disulfide bond" evidence="3">
    <location>
        <begin position="200"/>
        <end position="214"/>
    </location>
</feature>
<dbReference type="CDD" id="cd11618">
    <property type="entry name" value="ChtBD1_1"/>
    <property type="match status" value="2"/>
</dbReference>
<evidence type="ECO:0000313" key="8">
    <source>
        <dbReference type="RefSeq" id="XP_030986265.1"/>
    </source>
</evidence>
<feature type="region of interest" description="Disordered" evidence="4">
    <location>
        <begin position="148"/>
        <end position="181"/>
    </location>
</feature>
<evidence type="ECO:0000259" key="6">
    <source>
        <dbReference type="PROSITE" id="PS50941"/>
    </source>
</evidence>
<keyword evidence="1 3" id="KW-0147">Chitin-binding</keyword>
<evidence type="ECO:0000256" key="3">
    <source>
        <dbReference type="PROSITE-ProRule" id="PRU00261"/>
    </source>
</evidence>
<dbReference type="CDD" id="cd00035">
    <property type="entry name" value="ChtBD1"/>
    <property type="match status" value="3"/>
</dbReference>
<feature type="domain" description="Chitin-binding type-1" evidence="6">
    <location>
        <begin position="396"/>
        <end position="441"/>
    </location>
</feature>
<evidence type="ECO:0000313" key="7">
    <source>
        <dbReference type="Proteomes" id="UP000515153"/>
    </source>
</evidence>
<feature type="disulfide bond" evidence="3">
    <location>
        <begin position="508"/>
        <end position="522"/>
    </location>
</feature>
<dbReference type="InterPro" id="IPR014756">
    <property type="entry name" value="Ig_E-set"/>
</dbReference>
<dbReference type="PANTHER" id="PTHR32208:SF21">
    <property type="entry name" value="LOW QUALITY PROTEIN: ALDEHYDE OXIDASE GLOX-LIKE"/>
    <property type="match status" value="1"/>
</dbReference>
<dbReference type="InterPro" id="IPR037293">
    <property type="entry name" value="Gal_Oxidase_central_sf"/>
</dbReference>
<feature type="disulfide bond" evidence="3">
    <location>
        <begin position="117"/>
        <end position="131"/>
    </location>
</feature>
<dbReference type="RefSeq" id="XP_030986265.1">
    <property type="nucleotide sequence ID" value="XM_031122331.1"/>
</dbReference>
<sequence length="1075" mass="110756">MLRLAYLLTAAASLASANINFTWVQPSCSPTDTYNKCLRGQHCEGTTCYANVEMPAEHNWDHEELEKREYMAAGFRLAPAHAHFRLGKRQGGAVTTDGSCGAQNGGKVCGNWASGSCCSKYGYCGKTNAYCGDGCQNGPCLNAQSTSSKSTSSSSAPTSSSTSSTISAESAVQTDVPTKDGSCGKQFGNTICGSWKDGNCCSEWGYCGKTEAYCGTGCQSGDCLDAQSAYPAESSSTSSASTPSYSPAPPNSAAGASSTSSSSSSVASSSSATQPGNTGVPATQKVTTDGKCGAANGGTVCGNWALGNCCSSYGYCGNTAAHCGDGCQSGNCVNPPAGQSSANTNGAPTTISTSAIGGNTAVVATSSSSSSSSSIASSSSTSSSAASTPSAKVTVDGSCGKQFGNTVCGNWPIGNCCSSYGYCGSGATYCGDGCQSGNCVNPPLSASSSSLSSSQATTMVTSVSQTSSSSTSSTASSTPSPSLQVTKDGSCGAQYGETVCGNWAAGNCCSMYGYCGNGSAHCGDGCQSGNCTGPPHLPAPGPKAAPASSNPGSFKIVGESGVPAMHCGLLPNGKVFFLDKVESFTQLKLPNGDWAYSSEYDPETNTAVPLSYKTNSFCSGGAPLANGRFMSIGGNAPLPWLAPDVGDGFDGIRYLTRSLDKNSSMDGQGWDEPGNKLSSPRWYPSAQTLPDGRVFVASGSLNGLAPENSSNNNPTYEMLDRNGVSSGQYVKMDLLERAQPYYMYPFIHLLNDGNLFIFAAQISQIFSVGSGATTGTVVKEMPELPGDYRTYPNTGGSVMLPLSKANGYAPDILICGGGPYQDVTAPTEPSCGRIKPLDPNPKWEMDAMPDGRVMTEGVLLLDGTVFFVNGAHQGAQGFGVADKPAFTSLLYDPALPVGQRFTTAATSTIARMYHSVSLMLEDGTVLIAGSNPVQQPILEVSADTPFATEFRVERYTPPYLSNGKQNLRPLNVTLSGTSMNPGPAGSSILNVRFGLPSSTVKDLKVALYYNGYVTHSVHMGHRMVYLENTGFAVGKTAQNLIVQAPPSNNITPPGYYILFVIADGVPSVGQQIMIN</sequence>
<protein>
    <recommendedName>
        <fullName evidence="6">Chitin-binding type-1 domain-containing protein</fullName>
    </recommendedName>
</protein>
<reference evidence="8" key="3">
    <citation type="submission" date="2025-08" db="UniProtKB">
        <authorList>
            <consortium name="RefSeq"/>
        </authorList>
    </citation>
    <scope>IDENTIFICATION</scope>
    <source>
        <strain evidence="8">NI907</strain>
    </source>
</reference>
<feature type="disulfide bond" evidence="3">
    <location>
        <begin position="309"/>
        <end position="323"/>
    </location>
</feature>
<dbReference type="Pfam" id="PF07250">
    <property type="entry name" value="Glyoxal_oxid_N"/>
    <property type="match status" value="1"/>
</dbReference>